<reference evidence="1 2" key="1">
    <citation type="submission" date="2022-11" db="EMBL/GenBank/DDBJ databases">
        <title>Study of microbial diversity in lake waters.</title>
        <authorList>
            <person name="Zhang J."/>
        </authorList>
    </citation>
    <scope>NUCLEOTIDE SEQUENCE [LARGE SCALE GENOMIC DNA]</scope>
    <source>
        <strain evidence="1 2">DT12</strain>
    </source>
</reference>
<name>A0ABT3WVQ6_9BACL</name>
<dbReference type="EMBL" id="JAPMLT010000001">
    <property type="protein sequence ID" value="MCX7568768.1"/>
    <property type="molecule type" value="Genomic_DNA"/>
</dbReference>
<dbReference type="RefSeq" id="WP_267150007.1">
    <property type="nucleotide sequence ID" value="NZ_JAPMLT010000001.1"/>
</dbReference>
<protein>
    <submittedName>
        <fullName evidence="1">Uncharacterized protein</fullName>
    </submittedName>
</protein>
<organism evidence="1 2">
    <name type="scientific">Tumebacillus lacus</name>
    <dbReference type="NCBI Taxonomy" id="2995335"/>
    <lineage>
        <taxon>Bacteria</taxon>
        <taxon>Bacillati</taxon>
        <taxon>Bacillota</taxon>
        <taxon>Bacilli</taxon>
        <taxon>Bacillales</taxon>
        <taxon>Alicyclobacillaceae</taxon>
        <taxon>Tumebacillus</taxon>
    </lineage>
</organism>
<keyword evidence="2" id="KW-1185">Reference proteome</keyword>
<evidence type="ECO:0000313" key="1">
    <source>
        <dbReference type="EMBL" id="MCX7568768.1"/>
    </source>
</evidence>
<comment type="caution">
    <text evidence="1">The sequence shown here is derived from an EMBL/GenBank/DDBJ whole genome shotgun (WGS) entry which is preliminary data.</text>
</comment>
<gene>
    <name evidence="1" type="ORF">OS242_02125</name>
</gene>
<evidence type="ECO:0000313" key="2">
    <source>
        <dbReference type="Proteomes" id="UP001208017"/>
    </source>
</evidence>
<dbReference type="Proteomes" id="UP001208017">
    <property type="component" value="Unassembled WGS sequence"/>
</dbReference>
<proteinExistence type="predicted"/>
<accession>A0ABT3WVQ6</accession>
<sequence length="60" mass="6594">MLSGAASCISRAARGYFIPDVERPGEDAFMDEALSELKAFGCVVQGLVSYPVYLYETNRE</sequence>